<dbReference type="Pfam" id="PF24864">
    <property type="entry name" value="DUF7730"/>
    <property type="match status" value="1"/>
</dbReference>
<dbReference type="InterPro" id="IPR056632">
    <property type="entry name" value="DUF7730"/>
</dbReference>
<keyword evidence="4" id="KW-1185">Reference proteome</keyword>
<sequence>MAHPNSQAILDWIQRVPRDRDIPFPGETKRDPDVPVFWTLLHHDVRVLIYEELLEAAGTRHHVTAAGQNRARPLMRTRCDDKAFIRTATCGHRQCTRGKTESLQDLISLMMTCKIGHLDVSEFLYRKINLVFEDFVVLQKFIQTTCPRYVSLIRRLGFIINAGDTDVYHDLNHAYECQPNTLDLFRYFTNLQCLEVNVYLAPSESVPLWPIRDFKKIALAFSKTSIPDVLFRVPYDPDGNSDETDEDDDYDSDDHHNGDEDGNDVWVHNVVGAATATNEVVKCEGLEWHRVRQFVPDLPSNALQQYTYITLLRPVHSDVATCKIFDEANSHDIRTWEKIEHNGEHRWRLTPRLRKLLQSLHVSEEGAAHGGSTE</sequence>
<evidence type="ECO:0000313" key="4">
    <source>
        <dbReference type="Proteomes" id="UP000275385"/>
    </source>
</evidence>
<reference evidence="3 4" key="1">
    <citation type="submission" date="2018-08" db="EMBL/GenBank/DDBJ databases">
        <title>Draft genome of the lignicolous fungus Coniochaeta pulveracea.</title>
        <authorList>
            <person name="Borstlap C.J."/>
            <person name="De Witt R.N."/>
            <person name="Botha A."/>
            <person name="Volschenk H."/>
        </authorList>
    </citation>
    <scope>NUCLEOTIDE SEQUENCE [LARGE SCALE GENOMIC DNA]</scope>
    <source>
        <strain evidence="3 4">CAB683</strain>
    </source>
</reference>
<dbReference type="Proteomes" id="UP000275385">
    <property type="component" value="Unassembled WGS sequence"/>
</dbReference>
<proteinExistence type="predicted"/>
<comment type="caution">
    <text evidence="3">The sequence shown here is derived from an EMBL/GenBank/DDBJ whole genome shotgun (WGS) entry which is preliminary data.</text>
</comment>
<evidence type="ECO:0000256" key="1">
    <source>
        <dbReference type="SAM" id="MobiDB-lite"/>
    </source>
</evidence>
<gene>
    <name evidence="3" type="ORF">DL546_008689</name>
</gene>
<name>A0A420YMT6_9PEZI</name>
<organism evidence="3 4">
    <name type="scientific">Coniochaeta pulveracea</name>
    <dbReference type="NCBI Taxonomy" id="177199"/>
    <lineage>
        <taxon>Eukaryota</taxon>
        <taxon>Fungi</taxon>
        <taxon>Dikarya</taxon>
        <taxon>Ascomycota</taxon>
        <taxon>Pezizomycotina</taxon>
        <taxon>Sordariomycetes</taxon>
        <taxon>Sordariomycetidae</taxon>
        <taxon>Coniochaetales</taxon>
        <taxon>Coniochaetaceae</taxon>
        <taxon>Coniochaeta</taxon>
    </lineage>
</organism>
<feature type="domain" description="DUF7730" evidence="2">
    <location>
        <begin position="37"/>
        <end position="157"/>
    </location>
</feature>
<protein>
    <recommendedName>
        <fullName evidence="2">DUF7730 domain-containing protein</fullName>
    </recommendedName>
</protein>
<feature type="region of interest" description="Disordered" evidence="1">
    <location>
        <begin position="234"/>
        <end position="263"/>
    </location>
</feature>
<evidence type="ECO:0000313" key="3">
    <source>
        <dbReference type="EMBL" id="RKU49172.1"/>
    </source>
</evidence>
<dbReference type="EMBL" id="QVQW01000002">
    <property type="protein sequence ID" value="RKU49172.1"/>
    <property type="molecule type" value="Genomic_DNA"/>
</dbReference>
<accession>A0A420YMT6</accession>
<feature type="compositionally biased region" description="Acidic residues" evidence="1">
    <location>
        <begin position="239"/>
        <end position="252"/>
    </location>
</feature>
<evidence type="ECO:0000259" key="2">
    <source>
        <dbReference type="Pfam" id="PF24864"/>
    </source>
</evidence>
<dbReference type="AlphaFoldDB" id="A0A420YMT6"/>